<dbReference type="SFLD" id="SFLDS00001">
    <property type="entry name" value="Enolase"/>
    <property type="match status" value="1"/>
</dbReference>
<dbReference type="SFLD" id="SFLDG00179">
    <property type="entry name" value="mandelate_racemase"/>
    <property type="match status" value="1"/>
</dbReference>
<dbReference type="GO" id="GO:0000287">
    <property type="term" value="F:magnesium ion binding"/>
    <property type="evidence" value="ECO:0007669"/>
    <property type="project" value="TreeGrafter"/>
</dbReference>
<dbReference type="Gene3D" id="3.30.390.10">
    <property type="entry name" value="Enolase-like, N-terminal domain"/>
    <property type="match status" value="1"/>
</dbReference>
<evidence type="ECO:0000313" key="6">
    <source>
        <dbReference type="Proteomes" id="UP000593892"/>
    </source>
</evidence>
<dbReference type="SMART" id="SM00922">
    <property type="entry name" value="MR_MLE"/>
    <property type="match status" value="1"/>
</dbReference>
<keyword evidence="3" id="KW-0460">Magnesium</keyword>
<dbReference type="RefSeq" id="WP_194447607.1">
    <property type="nucleotide sequence ID" value="NZ_CP063849.1"/>
</dbReference>
<dbReference type="InterPro" id="IPR029017">
    <property type="entry name" value="Enolase-like_N"/>
</dbReference>
<protein>
    <submittedName>
        <fullName evidence="5">Mandelate racemase/muconate lactonizing enzyme family protein</fullName>
    </submittedName>
</protein>
<dbReference type="Proteomes" id="UP000593892">
    <property type="component" value="Chromosome"/>
</dbReference>
<feature type="domain" description="Mandelate racemase/muconate lactonizing enzyme C-terminal" evidence="4">
    <location>
        <begin position="146"/>
        <end position="249"/>
    </location>
</feature>
<dbReference type="InterPro" id="IPR036849">
    <property type="entry name" value="Enolase-like_C_sf"/>
</dbReference>
<evidence type="ECO:0000259" key="4">
    <source>
        <dbReference type="SMART" id="SM00922"/>
    </source>
</evidence>
<dbReference type="KEGG" id="pfer:IRI77_24375"/>
<dbReference type="GO" id="GO:0016836">
    <property type="term" value="F:hydro-lyase activity"/>
    <property type="evidence" value="ECO:0007669"/>
    <property type="project" value="TreeGrafter"/>
</dbReference>
<keyword evidence="2" id="KW-0479">Metal-binding</keyword>
<keyword evidence="6" id="KW-1185">Reference proteome</keyword>
<evidence type="ECO:0000256" key="1">
    <source>
        <dbReference type="ARBA" id="ARBA00001946"/>
    </source>
</evidence>
<dbReference type="Gene3D" id="3.20.20.120">
    <property type="entry name" value="Enolase-like C-terminal domain"/>
    <property type="match status" value="1"/>
</dbReference>
<evidence type="ECO:0000256" key="3">
    <source>
        <dbReference type="ARBA" id="ARBA00022842"/>
    </source>
</evidence>
<gene>
    <name evidence="5" type="ORF">IRI77_24375</name>
</gene>
<dbReference type="SUPFAM" id="SSF54826">
    <property type="entry name" value="Enolase N-terminal domain-like"/>
    <property type="match status" value="1"/>
</dbReference>
<dbReference type="PANTHER" id="PTHR13794">
    <property type="entry name" value="ENOLASE SUPERFAMILY, MANDELATE RACEMASE"/>
    <property type="match status" value="1"/>
</dbReference>
<organism evidence="5 6">
    <name type="scientific">Paludibaculum fermentans</name>
    <dbReference type="NCBI Taxonomy" id="1473598"/>
    <lineage>
        <taxon>Bacteria</taxon>
        <taxon>Pseudomonadati</taxon>
        <taxon>Acidobacteriota</taxon>
        <taxon>Terriglobia</taxon>
        <taxon>Bryobacterales</taxon>
        <taxon>Bryobacteraceae</taxon>
        <taxon>Paludibaculum</taxon>
    </lineage>
</organism>
<name>A0A7S7NLQ9_PALFE</name>
<dbReference type="InterPro" id="IPR013342">
    <property type="entry name" value="Mandelate_racemase_C"/>
</dbReference>
<accession>A0A7S7NLQ9</accession>
<dbReference type="Pfam" id="PF13378">
    <property type="entry name" value="MR_MLE_C"/>
    <property type="match status" value="1"/>
</dbReference>
<evidence type="ECO:0000313" key="5">
    <source>
        <dbReference type="EMBL" id="QOY85937.1"/>
    </source>
</evidence>
<dbReference type="InterPro" id="IPR029065">
    <property type="entry name" value="Enolase_C-like"/>
</dbReference>
<sequence length="370" mass="39906">MKRRAFLGALGLSPLLKGLPPLKITDLKAVNADGYIFYRLYTNGGVTGVGEPSPSNGPLNVTFVGMIKPLILGMDAFHIEEIWQKLYIGLYKTRGQSASMAISAVDIALHDVVGKALGVPVSTLLGGAVRDRIRMYASYTSRDRAPVDQAKLCAAAIQGGFTATKIKIAARHGFDADPKYPDHDMVREVRSAIGPKPEFMVDANSGYSVPRAIQIGRMLEKYDVFWFEEPVPFTDYAATARVNAALDLFIAGGEQDHTRYDFQKIIEAGAVDMVQADVTKAGGVSECKKIAAMADAAGLGYTPHDTSHNIGLAACLHMVASTPVCRYSQEFIMEPGGKRILKTPLVPEKGFITLPTGPGLGIEIDPRYGE</sequence>
<reference evidence="5 6" key="1">
    <citation type="submission" date="2020-10" db="EMBL/GenBank/DDBJ databases">
        <title>Complete genome sequence of Paludibaculum fermentans P105T, a facultatively anaerobic acidobacterium capable of dissimilatory Fe(III) reduction.</title>
        <authorList>
            <person name="Dedysh S.N."/>
            <person name="Beletsky A.V."/>
            <person name="Kulichevskaya I.S."/>
            <person name="Mardanov A.V."/>
            <person name="Ravin N.V."/>
        </authorList>
    </citation>
    <scope>NUCLEOTIDE SEQUENCE [LARGE SCALE GENOMIC DNA]</scope>
    <source>
        <strain evidence="5 6">P105</strain>
    </source>
</reference>
<dbReference type="InterPro" id="IPR013341">
    <property type="entry name" value="Mandelate_racemase_N_dom"/>
</dbReference>
<comment type="cofactor">
    <cofactor evidence="1">
        <name>Mg(2+)</name>
        <dbReference type="ChEBI" id="CHEBI:18420"/>
    </cofactor>
</comment>
<dbReference type="PANTHER" id="PTHR13794:SF58">
    <property type="entry name" value="MITOCHONDRIAL ENOLASE SUPERFAMILY MEMBER 1"/>
    <property type="match status" value="1"/>
</dbReference>
<dbReference type="Pfam" id="PF02746">
    <property type="entry name" value="MR_MLE_N"/>
    <property type="match status" value="1"/>
</dbReference>
<dbReference type="AlphaFoldDB" id="A0A7S7NLQ9"/>
<proteinExistence type="predicted"/>
<dbReference type="CDD" id="cd03316">
    <property type="entry name" value="MR_like"/>
    <property type="match status" value="1"/>
</dbReference>
<dbReference type="SUPFAM" id="SSF51604">
    <property type="entry name" value="Enolase C-terminal domain-like"/>
    <property type="match status" value="1"/>
</dbReference>
<dbReference type="GO" id="GO:0016052">
    <property type="term" value="P:carbohydrate catabolic process"/>
    <property type="evidence" value="ECO:0007669"/>
    <property type="project" value="TreeGrafter"/>
</dbReference>
<dbReference type="EMBL" id="CP063849">
    <property type="protein sequence ID" value="QOY85937.1"/>
    <property type="molecule type" value="Genomic_DNA"/>
</dbReference>
<dbReference type="InterPro" id="IPR046945">
    <property type="entry name" value="RHMD-like"/>
</dbReference>
<evidence type="ECO:0000256" key="2">
    <source>
        <dbReference type="ARBA" id="ARBA00022723"/>
    </source>
</evidence>